<gene>
    <name evidence="4" type="ORF">CHU95_14670</name>
</gene>
<keyword evidence="2" id="KW-0012">Acyltransferase</keyword>
<reference evidence="4 5" key="1">
    <citation type="submission" date="2017-07" db="EMBL/GenBank/DDBJ databases">
        <title>Niveispirillum cyanobacteriorum sp. nov., isolated from cyanobacterial aggregates in a eutrophic lake.</title>
        <authorList>
            <person name="Cai H."/>
        </authorList>
    </citation>
    <scope>NUCLEOTIDE SEQUENCE [LARGE SCALE GENOMIC DNA]</scope>
    <source>
        <strain evidence="5">TH1-14</strain>
    </source>
</reference>
<dbReference type="InterPro" id="IPR000182">
    <property type="entry name" value="GNAT_dom"/>
</dbReference>
<evidence type="ECO:0000259" key="3">
    <source>
        <dbReference type="PROSITE" id="PS51186"/>
    </source>
</evidence>
<dbReference type="NCBIfam" id="NF007807">
    <property type="entry name" value="PRK10514.1"/>
    <property type="match status" value="1"/>
</dbReference>
<evidence type="ECO:0000256" key="2">
    <source>
        <dbReference type="ARBA" id="ARBA00023315"/>
    </source>
</evidence>
<comment type="caution">
    <text evidence="4">The sequence shown here is derived from an EMBL/GenBank/DDBJ whole genome shotgun (WGS) entry which is preliminary data.</text>
</comment>
<feature type="domain" description="N-acetyltransferase" evidence="3">
    <location>
        <begin position="3"/>
        <end position="145"/>
    </location>
</feature>
<evidence type="ECO:0000313" key="5">
    <source>
        <dbReference type="Proteomes" id="UP000216998"/>
    </source>
</evidence>
<protein>
    <submittedName>
        <fullName evidence="4">Acetyltransferase</fullName>
    </submittedName>
</protein>
<dbReference type="SUPFAM" id="SSF55729">
    <property type="entry name" value="Acyl-CoA N-acyltransferases (Nat)"/>
    <property type="match status" value="1"/>
</dbReference>
<keyword evidence="1 4" id="KW-0808">Transferase</keyword>
<dbReference type="Proteomes" id="UP000216998">
    <property type="component" value="Unassembled WGS sequence"/>
</dbReference>
<dbReference type="Gene3D" id="3.40.630.30">
    <property type="match status" value="1"/>
</dbReference>
<dbReference type="AlphaFoldDB" id="A0A255YWP1"/>
<dbReference type="PANTHER" id="PTHR43800">
    <property type="entry name" value="PEPTIDYL-LYSINE N-ACETYLTRANSFERASE YJAB"/>
    <property type="match status" value="1"/>
</dbReference>
<dbReference type="InterPro" id="IPR016181">
    <property type="entry name" value="Acyl_CoA_acyltransferase"/>
</dbReference>
<dbReference type="Pfam" id="PF13673">
    <property type="entry name" value="Acetyltransf_10"/>
    <property type="match status" value="1"/>
</dbReference>
<dbReference type="CDD" id="cd04301">
    <property type="entry name" value="NAT_SF"/>
    <property type="match status" value="1"/>
</dbReference>
<organism evidence="4 5">
    <name type="scientific">Niveispirillum lacus</name>
    <dbReference type="NCBI Taxonomy" id="1981099"/>
    <lineage>
        <taxon>Bacteria</taxon>
        <taxon>Pseudomonadati</taxon>
        <taxon>Pseudomonadota</taxon>
        <taxon>Alphaproteobacteria</taxon>
        <taxon>Rhodospirillales</taxon>
        <taxon>Azospirillaceae</taxon>
        <taxon>Niveispirillum</taxon>
    </lineage>
</organism>
<dbReference type="GO" id="GO:0016747">
    <property type="term" value="F:acyltransferase activity, transferring groups other than amino-acyl groups"/>
    <property type="evidence" value="ECO:0007669"/>
    <property type="project" value="InterPro"/>
</dbReference>
<dbReference type="PROSITE" id="PS51186">
    <property type="entry name" value="GNAT"/>
    <property type="match status" value="1"/>
</dbReference>
<dbReference type="RefSeq" id="WP_094457060.1">
    <property type="nucleotide sequence ID" value="NZ_NOXU01000030.1"/>
</dbReference>
<accession>A0A255YWP1</accession>
<sequence length="146" mass="15960">MPTAIRLSTPADNASIHRVWRASVDATHGFIAPADVALYEHLLVTLYLPSKPLWLALSPDGVIQGFIGLAGPKIEALFVHPDWHRQGVGRRLIAHALGLRQHLVVDVNVQNPGAVDFYVSQGFLEIGRSPVDHAGKPYPLIHMAKI</sequence>
<name>A0A255YWP1_9PROT</name>
<dbReference type="PANTHER" id="PTHR43800:SF1">
    <property type="entry name" value="PEPTIDYL-LYSINE N-ACETYLTRANSFERASE YJAB"/>
    <property type="match status" value="1"/>
</dbReference>
<proteinExistence type="predicted"/>
<dbReference type="OrthoDB" id="9797417at2"/>
<evidence type="ECO:0000256" key="1">
    <source>
        <dbReference type="ARBA" id="ARBA00022679"/>
    </source>
</evidence>
<evidence type="ECO:0000313" key="4">
    <source>
        <dbReference type="EMBL" id="OYQ33618.1"/>
    </source>
</evidence>
<dbReference type="EMBL" id="NOXU01000030">
    <property type="protein sequence ID" value="OYQ33618.1"/>
    <property type="molecule type" value="Genomic_DNA"/>
</dbReference>
<keyword evidence="5" id="KW-1185">Reference proteome</keyword>